<protein>
    <submittedName>
        <fullName evidence="3">Ribosomal protein S6--L-glutamate ligase</fullName>
    </submittedName>
</protein>
<name>A0A4R3MRE2_9BACI</name>
<dbReference type="PANTHER" id="PTHR21621">
    <property type="entry name" value="RIBOSOMAL PROTEIN S6 MODIFICATION PROTEIN"/>
    <property type="match status" value="1"/>
</dbReference>
<evidence type="ECO:0000313" key="3">
    <source>
        <dbReference type="EMBL" id="TCT18070.1"/>
    </source>
</evidence>
<dbReference type="EMBL" id="SMAN01000024">
    <property type="protein sequence ID" value="TCT18070.1"/>
    <property type="molecule type" value="Genomic_DNA"/>
</dbReference>
<feature type="domain" description="ATP-grasp" evidence="2">
    <location>
        <begin position="75"/>
        <end position="255"/>
    </location>
</feature>
<dbReference type="GO" id="GO:0016879">
    <property type="term" value="F:ligase activity, forming carbon-nitrogen bonds"/>
    <property type="evidence" value="ECO:0007669"/>
    <property type="project" value="TreeGrafter"/>
</dbReference>
<evidence type="ECO:0000259" key="2">
    <source>
        <dbReference type="PROSITE" id="PS50975"/>
    </source>
</evidence>
<dbReference type="Pfam" id="PF08443">
    <property type="entry name" value="RimK"/>
    <property type="match status" value="1"/>
</dbReference>
<dbReference type="GO" id="GO:0005840">
    <property type="term" value="C:ribosome"/>
    <property type="evidence" value="ECO:0007669"/>
    <property type="project" value="UniProtKB-KW"/>
</dbReference>
<dbReference type="RefSeq" id="WP_132372792.1">
    <property type="nucleotide sequence ID" value="NZ_SMAN01000024.1"/>
</dbReference>
<dbReference type="SUPFAM" id="SSF56059">
    <property type="entry name" value="Glutathione synthetase ATP-binding domain-like"/>
    <property type="match status" value="1"/>
</dbReference>
<keyword evidence="3" id="KW-0687">Ribonucleoprotein</keyword>
<dbReference type="OrthoDB" id="1704979at2"/>
<dbReference type="GO" id="GO:0046872">
    <property type="term" value="F:metal ion binding"/>
    <property type="evidence" value="ECO:0007669"/>
    <property type="project" value="InterPro"/>
</dbReference>
<proteinExistence type="predicted"/>
<dbReference type="Gene3D" id="3.30.470.20">
    <property type="entry name" value="ATP-grasp fold, B domain"/>
    <property type="match status" value="1"/>
</dbReference>
<evidence type="ECO:0000256" key="1">
    <source>
        <dbReference type="PROSITE-ProRule" id="PRU00409"/>
    </source>
</evidence>
<organism evidence="3 4">
    <name type="scientific">Melghiribacillus thermohalophilus</name>
    <dbReference type="NCBI Taxonomy" id="1324956"/>
    <lineage>
        <taxon>Bacteria</taxon>
        <taxon>Bacillati</taxon>
        <taxon>Bacillota</taxon>
        <taxon>Bacilli</taxon>
        <taxon>Bacillales</taxon>
        <taxon>Bacillaceae</taxon>
        <taxon>Melghiribacillus</taxon>
    </lineage>
</organism>
<dbReference type="AlphaFoldDB" id="A0A4R3MRE2"/>
<dbReference type="Proteomes" id="UP000294650">
    <property type="component" value="Unassembled WGS sequence"/>
</dbReference>
<comment type="caution">
    <text evidence="3">The sequence shown here is derived from an EMBL/GenBank/DDBJ whole genome shotgun (WGS) entry which is preliminary data.</text>
</comment>
<dbReference type="InterPro" id="IPR013651">
    <property type="entry name" value="ATP-grasp_RimK-type"/>
</dbReference>
<evidence type="ECO:0000313" key="4">
    <source>
        <dbReference type="Proteomes" id="UP000294650"/>
    </source>
</evidence>
<dbReference type="PROSITE" id="PS50975">
    <property type="entry name" value="ATP_GRASP"/>
    <property type="match status" value="1"/>
</dbReference>
<accession>A0A4R3MRE2</accession>
<keyword evidence="3" id="KW-0436">Ligase</keyword>
<keyword evidence="1" id="KW-0067">ATP-binding</keyword>
<dbReference type="GO" id="GO:0005737">
    <property type="term" value="C:cytoplasm"/>
    <property type="evidence" value="ECO:0007669"/>
    <property type="project" value="TreeGrafter"/>
</dbReference>
<gene>
    <name evidence="3" type="ORF">EDD68_12422</name>
</gene>
<dbReference type="GO" id="GO:0005524">
    <property type="term" value="F:ATP binding"/>
    <property type="evidence" value="ECO:0007669"/>
    <property type="project" value="UniProtKB-UniRule"/>
</dbReference>
<dbReference type="InterPro" id="IPR011761">
    <property type="entry name" value="ATP-grasp"/>
</dbReference>
<keyword evidence="1" id="KW-0547">Nucleotide-binding</keyword>
<reference evidence="3 4" key="1">
    <citation type="submission" date="2019-03" db="EMBL/GenBank/DDBJ databases">
        <title>Genomic Encyclopedia of Type Strains, Phase IV (KMG-IV): sequencing the most valuable type-strain genomes for metagenomic binning, comparative biology and taxonomic classification.</title>
        <authorList>
            <person name="Goeker M."/>
        </authorList>
    </citation>
    <scope>NUCLEOTIDE SEQUENCE [LARGE SCALE GENOMIC DNA]</scope>
    <source>
        <strain evidence="3 4">DSM 25894</strain>
    </source>
</reference>
<dbReference type="PANTHER" id="PTHR21621:SF0">
    <property type="entry name" value="BETA-CITRYLGLUTAMATE SYNTHASE B-RELATED"/>
    <property type="match status" value="1"/>
</dbReference>
<keyword evidence="3" id="KW-0689">Ribosomal protein</keyword>
<keyword evidence="4" id="KW-1185">Reference proteome</keyword>
<sequence>MRFISFHPYRTIGIPNVKYIKPEHTFPEIHAIKRADFILFPEKWQLPILVHGLKKKIFPNYDTIVLGHNKIDMTRALQTVCPDHFPYTEIKGNTAENQREMLDTFPFPFVAKDPRNSMGQGVFLIQSEEDFVAYASRVETLYIQEYLPSDREVRVVVVGEDIYSAYWKIAEAEQFYHNIARGSHISFHSVPDEALELALRVSRELNINHAGFDIFMIEGKPIILEFNVLFGNQGLMTSGKRVEEAIYQYIMDTYFQPTPGAPVGGKRIS</sequence>